<name>A0A2Z7AFG9_9LAMI</name>
<evidence type="ECO:0000313" key="2">
    <source>
        <dbReference type="Proteomes" id="UP000250235"/>
    </source>
</evidence>
<evidence type="ECO:0000313" key="1">
    <source>
        <dbReference type="EMBL" id="KZV17964.1"/>
    </source>
</evidence>
<reference evidence="1 2" key="1">
    <citation type="journal article" date="2015" name="Proc. Natl. Acad. Sci. U.S.A.">
        <title>The resurrection genome of Boea hygrometrica: A blueprint for survival of dehydration.</title>
        <authorList>
            <person name="Xiao L."/>
            <person name="Yang G."/>
            <person name="Zhang L."/>
            <person name="Yang X."/>
            <person name="Zhao S."/>
            <person name="Ji Z."/>
            <person name="Zhou Q."/>
            <person name="Hu M."/>
            <person name="Wang Y."/>
            <person name="Chen M."/>
            <person name="Xu Y."/>
            <person name="Jin H."/>
            <person name="Xiao X."/>
            <person name="Hu G."/>
            <person name="Bao F."/>
            <person name="Hu Y."/>
            <person name="Wan P."/>
            <person name="Li L."/>
            <person name="Deng X."/>
            <person name="Kuang T."/>
            <person name="Xiang C."/>
            <person name="Zhu J.K."/>
            <person name="Oliver M.J."/>
            <person name="He Y."/>
        </authorList>
    </citation>
    <scope>NUCLEOTIDE SEQUENCE [LARGE SCALE GENOMIC DNA]</scope>
    <source>
        <strain evidence="2">cv. XS01</strain>
    </source>
</reference>
<protein>
    <submittedName>
        <fullName evidence="1">Uncharacterized protein</fullName>
    </submittedName>
</protein>
<dbReference type="AlphaFoldDB" id="A0A2Z7AFG9"/>
<organism evidence="1 2">
    <name type="scientific">Dorcoceras hygrometricum</name>
    <dbReference type="NCBI Taxonomy" id="472368"/>
    <lineage>
        <taxon>Eukaryota</taxon>
        <taxon>Viridiplantae</taxon>
        <taxon>Streptophyta</taxon>
        <taxon>Embryophyta</taxon>
        <taxon>Tracheophyta</taxon>
        <taxon>Spermatophyta</taxon>
        <taxon>Magnoliopsida</taxon>
        <taxon>eudicotyledons</taxon>
        <taxon>Gunneridae</taxon>
        <taxon>Pentapetalae</taxon>
        <taxon>asterids</taxon>
        <taxon>lamiids</taxon>
        <taxon>Lamiales</taxon>
        <taxon>Gesneriaceae</taxon>
        <taxon>Didymocarpoideae</taxon>
        <taxon>Trichosporeae</taxon>
        <taxon>Loxocarpinae</taxon>
        <taxon>Dorcoceras</taxon>
    </lineage>
</organism>
<gene>
    <name evidence="1" type="ORF">F511_31587</name>
</gene>
<sequence length="91" mass="10265">MHIQEQLVLIPLVRIKITGVPESSATTHVSLDTKPVSYVHLKIYEFNTSTQLVKPDRCEAGPTALRASPDYQLLCELVQHTQTGFLYLELE</sequence>
<keyword evidence="2" id="KW-1185">Reference proteome</keyword>
<dbReference type="EMBL" id="KV017617">
    <property type="protein sequence ID" value="KZV17964.1"/>
    <property type="molecule type" value="Genomic_DNA"/>
</dbReference>
<dbReference type="Proteomes" id="UP000250235">
    <property type="component" value="Unassembled WGS sequence"/>
</dbReference>
<accession>A0A2Z7AFG9</accession>
<proteinExistence type="predicted"/>